<feature type="signal peptide" evidence="2">
    <location>
        <begin position="1"/>
        <end position="23"/>
    </location>
</feature>
<feature type="compositionally biased region" description="Basic and acidic residues" evidence="1">
    <location>
        <begin position="126"/>
        <end position="136"/>
    </location>
</feature>
<dbReference type="AlphaFoldDB" id="A0A934INZ4"/>
<feature type="region of interest" description="Disordered" evidence="1">
    <location>
        <begin position="62"/>
        <end position="139"/>
    </location>
</feature>
<evidence type="ECO:0000313" key="3">
    <source>
        <dbReference type="EMBL" id="MBJ3775687.1"/>
    </source>
</evidence>
<feature type="region of interest" description="Disordered" evidence="1">
    <location>
        <begin position="179"/>
        <end position="212"/>
    </location>
</feature>
<keyword evidence="2" id="KW-0732">Signal</keyword>
<keyword evidence="4" id="KW-1185">Reference proteome</keyword>
<protein>
    <recommendedName>
        <fullName evidence="5">DUF3035 domain-containing protein</fullName>
    </recommendedName>
</protein>
<dbReference type="EMBL" id="JAEKJA010000006">
    <property type="protein sequence ID" value="MBJ3775687.1"/>
    <property type="molecule type" value="Genomic_DNA"/>
</dbReference>
<proteinExistence type="predicted"/>
<evidence type="ECO:0000313" key="4">
    <source>
        <dbReference type="Proteomes" id="UP000609531"/>
    </source>
</evidence>
<comment type="caution">
    <text evidence="3">The sequence shown here is derived from an EMBL/GenBank/DDBJ whole genome shotgun (WGS) entry which is preliminary data.</text>
</comment>
<sequence length="236" mass="25831">MIRLACLLAVVTIALGGCNTAYNYFEEDADASEQEGDSTAFGAILSMSGIVAKPKSPINYKPRAPLAMPGTSDLPPPEQASAAEQAVNFPVDDDDRRRQHQAELNEKGKEAAFEQNGRTTGVDGRLSPDDVIEGRRAGGGFARGDDKVLHDWRSQSFVMSREELKQGIPSMRKQNALLTDEGKAAPRKYLIQPPDDYRTPADTAALPDKGDIENSEWAKKRLYSVKDRTPARAIQQ</sequence>
<dbReference type="PROSITE" id="PS51257">
    <property type="entry name" value="PROKAR_LIPOPROTEIN"/>
    <property type="match status" value="1"/>
</dbReference>
<organism evidence="3 4">
    <name type="scientific">Acuticoccus mangrovi</name>
    <dbReference type="NCBI Taxonomy" id="2796142"/>
    <lineage>
        <taxon>Bacteria</taxon>
        <taxon>Pseudomonadati</taxon>
        <taxon>Pseudomonadota</taxon>
        <taxon>Alphaproteobacteria</taxon>
        <taxon>Hyphomicrobiales</taxon>
        <taxon>Amorphaceae</taxon>
        <taxon>Acuticoccus</taxon>
    </lineage>
</organism>
<name>A0A934INZ4_9HYPH</name>
<gene>
    <name evidence="3" type="ORF">JCR33_08330</name>
</gene>
<reference evidence="3" key="1">
    <citation type="submission" date="2020-12" db="EMBL/GenBank/DDBJ databases">
        <title>Bacterial taxonomy.</title>
        <authorList>
            <person name="Pan X."/>
        </authorList>
    </citation>
    <scope>NUCLEOTIDE SEQUENCE</scope>
    <source>
        <strain evidence="3">B2012</strain>
    </source>
</reference>
<evidence type="ECO:0000256" key="1">
    <source>
        <dbReference type="SAM" id="MobiDB-lite"/>
    </source>
</evidence>
<dbReference type="Proteomes" id="UP000609531">
    <property type="component" value="Unassembled WGS sequence"/>
</dbReference>
<evidence type="ECO:0008006" key="5">
    <source>
        <dbReference type="Google" id="ProtNLM"/>
    </source>
</evidence>
<dbReference type="RefSeq" id="WP_198881591.1">
    <property type="nucleotide sequence ID" value="NZ_JAEKJA010000006.1"/>
</dbReference>
<feature type="compositionally biased region" description="Basic and acidic residues" evidence="1">
    <location>
        <begin position="94"/>
        <end position="112"/>
    </location>
</feature>
<evidence type="ECO:0000256" key="2">
    <source>
        <dbReference type="SAM" id="SignalP"/>
    </source>
</evidence>
<feature type="chain" id="PRO_5037625857" description="DUF3035 domain-containing protein" evidence="2">
    <location>
        <begin position="24"/>
        <end position="236"/>
    </location>
</feature>
<accession>A0A934INZ4</accession>